<name>A0A8T0PLL7_PANVG</name>
<evidence type="ECO:0008006" key="4">
    <source>
        <dbReference type="Google" id="ProtNLM"/>
    </source>
</evidence>
<accession>A0A8T0PLL7</accession>
<dbReference type="GO" id="GO:0006338">
    <property type="term" value="P:chromatin remodeling"/>
    <property type="evidence" value="ECO:0007669"/>
    <property type="project" value="InterPro"/>
</dbReference>
<evidence type="ECO:0000256" key="1">
    <source>
        <dbReference type="SAM" id="MobiDB-lite"/>
    </source>
</evidence>
<feature type="compositionally biased region" description="Polar residues" evidence="1">
    <location>
        <begin position="185"/>
        <end position="199"/>
    </location>
</feature>
<feature type="region of interest" description="Disordered" evidence="1">
    <location>
        <begin position="185"/>
        <end position="207"/>
    </location>
</feature>
<dbReference type="EMBL" id="CM029051">
    <property type="protein sequence ID" value="KAG2563171.1"/>
    <property type="molecule type" value="Genomic_DNA"/>
</dbReference>
<gene>
    <name evidence="2" type="ORF">PVAP13_8KG291402</name>
</gene>
<dbReference type="PANTHER" id="PTHR31200">
    <property type="entry name" value="INO80 COMPLEX SUBUNIT C"/>
    <property type="match status" value="1"/>
</dbReference>
<organism evidence="2 3">
    <name type="scientific">Panicum virgatum</name>
    <name type="common">Blackwell switchgrass</name>
    <dbReference type="NCBI Taxonomy" id="38727"/>
    <lineage>
        <taxon>Eukaryota</taxon>
        <taxon>Viridiplantae</taxon>
        <taxon>Streptophyta</taxon>
        <taxon>Embryophyta</taxon>
        <taxon>Tracheophyta</taxon>
        <taxon>Spermatophyta</taxon>
        <taxon>Magnoliopsida</taxon>
        <taxon>Liliopsida</taxon>
        <taxon>Poales</taxon>
        <taxon>Poaceae</taxon>
        <taxon>PACMAD clade</taxon>
        <taxon>Panicoideae</taxon>
        <taxon>Panicodae</taxon>
        <taxon>Paniceae</taxon>
        <taxon>Panicinae</taxon>
        <taxon>Panicum</taxon>
        <taxon>Panicum sect. Hiantes</taxon>
    </lineage>
</organism>
<dbReference type="AlphaFoldDB" id="A0A8T0PLL7"/>
<comment type="caution">
    <text evidence="2">The sequence shown here is derived from an EMBL/GenBank/DDBJ whole genome shotgun (WGS) entry which is preliminary data.</text>
</comment>
<evidence type="ECO:0000313" key="3">
    <source>
        <dbReference type="Proteomes" id="UP000823388"/>
    </source>
</evidence>
<dbReference type="GO" id="GO:0031011">
    <property type="term" value="C:Ino80 complex"/>
    <property type="evidence" value="ECO:0007669"/>
    <property type="project" value="InterPro"/>
</dbReference>
<dbReference type="InterPro" id="IPR029525">
    <property type="entry name" value="INO80C/Ies6"/>
</dbReference>
<sequence length="230" mass="26281">MESEVVRMEMVLAPSLPFKKVQTADKYPKGQSRGRQWKHLRHLLQAADASSMPPDRPNYLNIQSPPSIYPSKRYCDITGFECRHRIWIRGQSCAMQIQMCSSRSGCFPMNTSKGMEDVVDNVNNELVEQEVSTGSIPSLLFCTTRLNKRLTWKVWDDFIPTFIDGRSCGLNVCHRTFNYNSTNSTTGLRNHQSKCSPGTQKRPRQHEQTPFAIYKEEHSSCQLIQNSGDS</sequence>
<dbReference type="PANTHER" id="PTHR31200:SF1">
    <property type="entry name" value="INO80 COMPLEX SUBUNIT C"/>
    <property type="match status" value="1"/>
</dbReference>
<proteinExistence type="predicted"/>
<dbReference type="Proteomes" id="UP000823388">
    <property type="component" value="Chromosome 8K"/>
</dbReference>
<keyword evidence="3" id="KW-1185">Reference proteome</keyword>
<reference evidence="2" key="1">
    <citation type="submission" date="2020-05" db="EMBL/GenBank/DDBJ databases">
        <title>WGS assembly of Panicum virgatum.</title>
        <authorList>
            <person name="Lovell J.T."/>
            <person name="Jenkins J."/>
            <person name="Shu S."/>
            <person name="Juenger T.E."/>
            <person name="Schmutz J."/>
        </authorList>
    </citation>
    <scope>NUCLEOTIDE SEQUENCE</scope>
    <source>
        <strain evidence="2">AP13</strain>
    </source>
</reference>
<protein>
    <recommendedName>
        <fullName evidence="4">BED-type domain-containing protein</fullName>
    </recommendedName>
</protein>
<evidence type="ECO:0000313" key="2">
    <source>
        <dbReference type="EMBL" id="KAG2563171.1"/>
    </source>
</evidence>